<dbReference type="Pfam" id="PF04186">
    <property type="entry name" value="FxsA"/>
    <property type="match status" value="1"/>
</dbReference>
<dbReference type="AlphaFoldDB" id="A0A376BXC4"/>
<keyword evidence="1" id="KW-1133">Transmembrane helix</keyword>
<accession>A0A376BXC4</accession>
<gene>
    <name evidence="2" type="ORF">NCTC10283_02558</name>
</gene>
<keyword evidence="1" id="KW-0812">Transmembrane</keyword>
<organism evidence="2 3">
    <name type="scientific">Alysiella crassa</name>
    <dbReference type="NCBI Taxonomy" id="153491"/>
    <lineage>
        <taxon>Bacteria</taxon>
        <taxon>Pseudomonadati</taxon>
        <taxon>Pseudomonadota</taxon>
        <taxon>Betaproteobacteria</taxon>
        <taxon>Neisseriales</taxon>
        <taxon>Neisseriaceae</taxon>
        <taxon>Alysiella</taxon>
    </lineage>
</organism>
<evidence type="ECO:0000256" key="1">
    <source>
        <dbReference type="SAM" id="Phobius"/>
    </source>
</evidence>
<dbReference type="Proteomes" id="UP000254209">
    <property type="component" value="Unassembled WGS sequence"/>
</dbReference>
<feature type="transmembrane region" description="Helical" evidence="1">
    <location>
        <begin position="77"/>
        <end position="101"/>
    </location>
</feature>
<proteinExistence type="predicted"/>
<evidence type="ECO:0000313" key="3">
    <source>
        <dbReference type="Proteomes" id="UP000254209"/>
    </source>
</evidence>
<feature type="transmembrane region" description="Helical" evidence="1">
    <location>
        <begin position="6"/>
        <end position="27"/>
    </location>
</feature>
<dbReference type="NCBIfam" id="NF008528">
    <property type="entry name" value="PRK11463.1-2"/>
    <property type="match status" value="1"/>
</dbReference>
<dbReference type="InterPro" id="IPR007313">
    <property type="entry name" value="FxsA"/>
</dbReference>
<dbReference type="PANTHER" id="PTHR35335">
    <property type="entry name" value="UPF0716 PROTEIN FXSA"/>
    <property type="match status" value="1"/>
</dbReference>
<dbReference type="PANTHER" id="PTHR35335:SF1">
    <property type="entry name" value="UPF0716 PROTEIN FXSA"/>
    <property type="match status" value="1"/>
</dbReference>
<protein>
    <submittedName>
        <fullName evidence="2">Phage T7 F exclusion suppressor FxsA</fullName>
    </submittedName>
</protein>
<dbReference type="GO" id="GO:0016020">
    <property type="term" value="C:membrane"/>
    <property type="evidence" value="ECO:0007669"/>
    <property type="project" value="InterPro"/>
</dbReference>
<keyword evidence="3" id="KW-1185">Reference proteome</keyword>
<feature type="transmembrane region" description="Helical" evidence="1">
    <location>
        <begin position="34"/>
        <end position="57"/>
    </location>
</feature>
<name>A0A376BXC4_9NEIS</name>
<dbReference type="EMBL" id="UFSO01000003">
    <property type="protein sequence ID" value="SSY80994.1"/>
    <property type="molecule type" value="Genomic_DNA"/>
</dbReference>
<dbReference type="OrthoDB" id="8607010at2"/>
<sequence length="164" mass="18222">MRFLGIFFFIGMVMEFTTLFLMVSWLGGLATFGLIVLGFLAGAALLRNNLGVAKVMMAGQFLRGGVSFYDMMLPIRIPLAGVLLAVPTGFISSLLGLMLLIPFKGKPIAPQNHQFNQDFQQAGFQYSQTRYSGNQDDVIEGEYTVKNPSHQQNKRVDDVIEHIK</sequence>
<keyword evidence="1" id="KW-0472">Membrane</keyword>
<reference evidence="2 3" key="1">
    <citation type="submission" date="2018-06" db="EMBL/GenBank/DDBJ databases">
        <authorList>
            <consortium name="Pathogen Informatics"/>
            <person name="Doyle S."/>
        </authorList>
    </citation>
    <scope>NUCLEOTIDE SEQUENCE [LARGE SCALE GENOMIC DNA]</scope>
    <source>
        <strain evidence="2 3">NCTC10283</strain>
    </source>
</reference>
<evidence type="ECO:0000313" key="2">
    <source>
        <dbReference type="EMBL" id="SSY80994.1"/>
    </source>
</evidence>
<dbReference type="STRING" id="1120980.GCA_000745955_00390"/>